<feature type="domain" description="Acyl-CoA dehydrogenase/oxidase N-terminal" evidence="2">
    <location>
        <begin position="49"/>
        <end position="93"/>
    </location>
</feature>
<dbReference type="STRING" id="29170.A0A368FYH4"/>
<reference evidence="3 4" key="1">
    <citation type="submission" date="2014-10" db="EMBL/GenBank/DDBJ databases">
        <title>Draft genome of the hookworm Ancylostoma caninum.</title>
        <authorList>
            <person name="Mitreva M."/>
        </authorList>
    </citation>
    <scope>NUCLEOTIDE SEQUENCE [LARGE SCALE GENOMIC DNA]</scope>
    <source>
        <strain evidence="3 4">Baltimore</strain>
    </source>
</reference>
<organism evidence="3 4">
    <name type="scientific">Ancylostoma caninum</name>
    <name type="common">Dog hookworm</name>
    <dbReference type="NCBI Taxonomy" id="29170"/>
    <lineage>
        <taxon>Eukaryota</taxon>
        <taxon>Metazoa</taxon>
        <taxon>Ecdysozoa</taxon>
        <taxon>Nematoda</taxon>
        <taxon>Chromadorea</taxon>
        <taxon>Rhabditida</taxon>
        <taxon>Rhabditina</taxon>
        <taxon>Rhabditomorpha</taxon>
        <taxon>Strongyloidea</taxon>
        <taxon>Ancylostomatidae</taxon>
        <taxon>Ancylostomatinae</taxon>
        <taxon>Ancylostoma</taxon>
    </lineage>
</organism>
<evidence type="ECO:0000313" key="4">
    <source>
        <dbReference type="Proteomes" id="UP000252519"/>
    </source>
</evidence>
<evidence type="ECO:0000256" key="1">
    <source>
        <dbReference type="SAM" id="MobiDB-lite"/>
    </source>
</evidence>
<proteinExistence type="predicted"/>
<dbReference type="InterPro" id="IPR037069">
    <property type="entry name" value="AcylCoA_DH/ox_N_sf"/>
</dbReference>
<keyword evidence="4" id="KW-1185">Reference proteome</keyword>
<dbReference type="Gene3D" id="1.10.540.10">
    <property type="entry name" value="Acyl-CoA dehydrogenase/oxidase, N-terminal domain"/>
    <property type="match status" value="1"/>
</dbReference>
<dbReference type="InterPro" id="IPR013786">
    <property type="entry name" value="AcylCoA_DH/ox_N"/>
</dbReference>
<dbReference type="GO" id="GO:0016627">
    <property type="term" value="F:oxidoreductase activity, acting on the CH-CH group of donors"/>
    <property type="evidence" value="ECO:0007669"/>
    <property type="project" value="InterPro"/>
</dbReference>
<evidence type="ECO:0000259" key="2">
    <source>
        <dbReference type="Pfam" id="PF02771"/>
    </source>
</evidence>
<protein>
    <recommendedName>
        <fullName evidence="2">Acyl-CoA dehydrogenase/oxidase N-terminal domain-containing protein</fullName>
    </recommendedName>
</protein>
<dbReference type="OrthoDB" id="5867195at2759"/>
<evidence type="ECO:0000313" key="3">
    <source>
        <dbReference type="EMBL" id="RCN37234.1"/>
    </source>
</evidence>
<accession>A0A368FYH4</accession>
<dbReference type="GO" id="GO:0050660">
    <property type="term" value="F:flavin adenine dinucleotide binding"/>
    <property type="evidence" value="ECO:0007669"/>
    <property type="project" value="InterPro"/>
</dbReference>
<gene>
    <name evidence="3" type="ORF">ANCCAN_16875</name>
</gene>
<dbReference type="Proteomes" id="UP000252519">
    <property type="component" value="Unassembled WGS sequence"/>
</dbReference>
<dbReference type="EMBL" id="JOJR01000486">
    <property type="protein sequence ID" value="RCN37234.1"/>
    <property type="molecule type" value="Genomic_DNA"/>
</dbReference>
<dbReference type="AlphaFoldDB" id="A0A368FYH4"/>
<dbReference type="Pfam" id="PF02771">
    <property type="entry name" value="Acyl-CoA_dh_N"/>
    <property type="match status" value="1"/>
</dbReference>
<feature type="region of interest" description="Disordered" evidence="1">
    <location>
        <begin position="19"/>
        <end position="48"/>
    </location>
</feature>
<comment type="caution">
    <text evidence="3">The sequence shown here is derived from an EMBL/GenBank/DDBJ whole genome shotgun (WGS) entry which is preliminary data.</text>
</comment>
<name>A0A368FYH4_ANCCA</name>
<sequence>MAVNFSMLSSRVLSRLGGARGLLTGPVGKPRHDPEGHPPPPPPPITQLSEHELHLKDTVRRFSHNVVKPLVREMDEKSQMHQSVITGAFENGVRSLCDSIASKRNLSFPF</sequence>